<protein>
    <submittedName>
        <fullName evidence="5">AraC family transcriptional regulator</fullName>
    </submittedName>
</protein>
<dbReference type="RefSeq" id="WP_075376016.1">
    <property type="nucleotide sequence ID" value="NZ_MSKJ01000002.1"/>
</dbReference>
<dbReference type="PROSITE" id="PS01124">
    <property type="entry name" value="HTH_ARAC_FAMILY_2"/>
    <property type="match status" value="1"/>
</dbReference>
<dbReference type="SUPFAM" id="SSF52317">
    <property type="entry name" value="Class I glutamine amidotransferase-like"/>
    <property type="match status" value="1"/>
</dbReference>
<dbReference type="InterPro" id="IPR018060">
    <property type="entry name" value="HTH_AraC"/>
</dbReference>
<evidence type="ECO:0000313" key="6">
    <source>
        <dbReference type="Proteomes" id="UP000186857"/>
    </source>
</evidence>
<comment type="caution">
    <text evidence="5">The sequence shown here is derived from an EMBL/GenBank/DDBJ whole genome shotgun (WGS) entry which is preliminary data.</text>
</comment>
<dbReference type="AlphaFoldDB" id="A0A1Q8VDL3"/>
<dbReference type="InterPro" id="IPR052158">
    <property type="entry name" value="INH-QAR"/>
</dbReference>
<evidence type="ECO:0000256" key="2">
    <source>
        <dbReference type="ARBA" id="ARBA00023125"/>
    </source>
</evidence>
<evidence type="ECO:0000313" key="5">
    <source>
        <dbReference type="EMBL" id="OLO46165.1"/>
    </source>
</evidence>
<dbReference type="InterPro" id="IPR009057">
    <property type="entry name" value="Homeodomain-like_sf"/>
</dbReference>
<dbReference type="PANTHER" id="PTHR43130">
    <property type="entry name" value="ARAC-FAMILY TRANSCRIPTIONAL REGULATOR"/>
    <property type="match status" value="1"/>
</dbReference>
<dbReference type="InterPro" id="IPR029062">
    <property type="entry name" value="Class_I_gatase-like"/>
</dbReference>
<dbReference type="SMART" id="SM00342">
    <property type="entry name" value="HTH_ARAC"/>
    <property type="match status" value="1"/>
</dbReference>
<keyword evidence="2" id="KW-0238">DNA-binding</keyword>
<proteinExistence type="predicted"/>
<dbReference type="PANTHER" id="PTHR43130:SF3">
    <property type="entry name" value="HTH-TYPE TRANSCRIPTIONAL REGULATOR RV1931C"/>
    <property type="match status" value="1"/>
</dbReference>
<organism evidence="5 6">
    <name type="scientific">Actinomyces oris</name>
    <dbReference type="NCBI Taxonomy" id="544580"/>
    <lineage>
        <taxon>Bacteria</taxon>
        <taxon>Bacillati</taxon>
        <taxon>Actinomycetota</taxon>
        <taxon>Actinomycetes</taxon>
        <taxon>Actinomycetales</taxon>
        <taxon>Actinomycetaceae</taxon>
        <taxon>Actinomyces</taxon>
    </lineage>
</organism>
<dbReference type="Proteomes" id="UP000186857">
    <property type="component" value="Unassembled WGS sequence"/>
</dbReference>
<dbReference type="Pfam" id="PF12833">
    <property type="entry name" value="HTH_18"/>
    <property type="match status" value="1"/>
</dbReference>
<sequence>MTHTVVALALPGVVAFDLSTAAQVFGHPDEHEYSFEVVTSDGRQVPSSTGFQIAGAGDPSSLRRASTIVIPGYSPHGRPSDDVLEALRSAHSRGTRVVSICTGAFALAPTGLLDGLSATTHWQDAEELHTTYPAVDVTPDVLYIDHGHVASSAGVAAGIDLCLHLVRRDYGAATANRIARRMVVPPHRAGGQAQYIAPATRPRHPENSLAALTTWVVAHLDHPLGVADLAHRAHLSERQLSRRFVAETGQSPLQWLLHQRVLAAMDLLEATGLSLEAISMRTGLGTASTLRRHFLRQVGTTPSAYRKAFRGPE</sequence>
<dbReference type="InterPro" id="IPR002818">
    <property type="entry name" value="DJ-1/PfpI"/>
</dbReference>
<accession>A0A1Q8VDL3</accession>
<dbReference type="PROSITE" id="PS00041">
    <property type="entry name" value="HTH_ARAC_FAMILY_1"/>
    <property type="match status" value="1"/>
</dbReference>
<dbReference type="Pfam" id="PF01965">
    <property type="entry name" value="DJ-1_PfpI"/>
    <property type="match status" value="1"/>
</dbReference>
<dbReference type="OrthoDB" id="3194870at2"/>
<evidence type="ECO:0000256" key="1">
    <source>
        <dbReference type="ARBA" id="ARBA00023015"/>
    </source>
</evidence>
<dbReference type="GO" id="GO:0043565">
    <property type="term" value="F:sequence-specific DNA binding"/>
    <property type="evidence" value="ECO:0007669"/>
    <property type="project" value="InterPro"/>
</dbReference>
<reference evidence="5 6" key="1">
    <citation type="submission" date="2016-12" db="EMBL/GenBank/DDBJ databases">
        <title>Genomic Comparison of strains in the 'Actinomyces naeslundii' Group.</title>
        <authorList>
            <person name="Mughal S.R."/>
            <person name="Do T."/>
            <person name="Gilbert S.C."/>
            <person name="Witherden E.A."/>
            <person name="Didelot X."/>
            <person name="Beighton D."/>
        </authorList>
    </citation>
    <scope>NUCLEOTIDE SEQUENCE [LARGE SCALE GENOMIC DNA]</scope>
    <source>
        <strain evidence="5 6">CCUG 33920</strain>
    </source>
</reference>
<dbReference type="InterPro" id="IPR018062">
    <property type="entry name" value="HTH_AraC-typ_CS"/>
</dbReference>
<dbReference type="EMBL" id="MSKJ01000002">
    <property type="protein sequence ID" value="OLO46165.1"/>
    <property type="molecule type" value="Genomic_DNA"/>
</dbReference>
<evidence type="ECO:0000259" key="4">
    <source>
        <dbReference type="PROSITE" id="PS01124"/>
    </source>
</evidence>
<dbReference type="GO" id="GO:0003700">
    <property type="term" value="F:DNA-binding transcription factor activity"/>
    <property type="evidence" value="ECO:0007669"/>
    <property type="project" value="InterPro"/>
</dbReference>
<dbReference type="Gene3D" id="3.40.50.880">
    <property type="match status" value="1"/>
</dbReference>
<keyword evidence="1" id="KW-0805">Transcription regulation</keyword>
<dbReference type="CDD" id="cd03137">
    <property type="entry name" value="GATase1_AraC_1"/>
    <property type="match status" value="1"/>
</dbReference>
<evidence type="ECO:0000256" key="3">
    <source>
        <dbReference type="ARBA" id="ARBA00023163"/>
    </source>
</evidence>
<keyword evidence="3" id="KW-0804">Transcription</keyword>
<gene>
    <name evidence="5" type="ORF">BKH29_01520</name>
</gene>
<name>A0A1Q8VDL3_9ACTO</name>
<feature type="domain" description="HTH araC/xylS-type" evidence="4">
    <location>
        <begin position="210"/>
        <end position="308"/>
    </location>
</feature>
<dbReference type="Gene3D" id="1.10.10.60">
    <property type="entry name" value="Homeodomain-like"/>
    <property type="match status" value="1"/>
</dbReference>
<dbReference type="SUPFAM" id="SSF46689">
    <property type="entry name" value="Homeodomain-like"/>
    <property type="match status" value="2"/>
</dbReference>